<accession>A0ACB9ZX46</accession>
<proteinExistence type="predicted"/>
<organism evidence="1 2">
    <name type="scientific">Catharanthus roseus</name>
    <name type="common">Madagascar periwinkle</name>
    <name type="synonym">Vinca rosea</name>
    <dbReference type="NCBI Taxonomy" id="4058"/>
    <lineage>
        <taxon>Eukaryota</taxon>
        <taxon>Viridiplantae</taxon>
        <taxon>Streptophyta</taxon>
        <taxon>Embryophyta</taxon>
        <taxon>Tracheophyta</taxon>
        <taxon>Spermatophyta</taxon>
        <taxon>Magnoliopsida</taxon>
        <taxon>eudicotyledons</taxon>
        <taxon>Gunneridae</taxon>
        <taxon>Pentapetalae</taxon>
        <taxon>asterids</taxon>
        <taxon>lamiids</taxon>
        <taxon>Gentianales</taxon>
        <taxon>Apocynaceae</taxon>
        <taxon>Rauvolfioideae</taxon>
        <taxon>Vinceae</taxon>
        <taxon>Catharanthinae</taxon>
        <taxon>Catharanthus</taxon>
    </lineage>
</organism>
<gene>
    <name evidence="1" type="ORF">M9H77_29615</name>
</gene>
<name>A0ACB9ZX46_CATRO</name>
<protein>
    <submittedName>
        <fullName evidence="1">Uncharacterized protein</fullName>
    </submittedName>
</protein>
<dbReference type="Proteomes" id="UP001060085">
    <property type="component" value="Linkage Group LG07"/>
</dbReference>
<sequence length="516" mass="56015">MEAFKVTPDLNCSRVSLFSKSISKPTSKLMVSRPISCSSCYDRIPKLGVRLTQSFDAKSSTRDCKNGEFVELKENWFKFVGRGIIGFAAAISVCCDSPVSAESLTFAFPISHTPEVNKVQRTLVEAWGLIRETFVDPTFNHQDWDLKLQQTMVEMFPLRSEDAAYNKVKGMLASLGDPFTRIISPKEYQSFRIGTDGNLQGVGLFINVEPRTGHLVVTSCVENGPAARAGIHEGDELIEINGERLEGIASETAAQMLRGRAGTTVRVKVHPGIDSGNSIFREVKLPREVIHISPVSSAIIPHKTPKGRLSKTGYLKLSAFSQTAAMDLENRIHEMENQGVQSYILDLRNNPGGLVKAGLDVAQIWLDGNETLVNTVDRDGNLLPISMVGGHAITHSPLVVLVNEGSASASEILASALHDNGRAILVGHKTFGKGKIQSVTELHDGSALFITVAKYLSPALHDIDQVGITPDIQCSTHMFNVPKESLNNKGASSALDADSCIMIAEHQLEIQEASAS</sequence>
<dbReference type="EMBL" id="CM044707">
    <property type="protein sequence ID" value="KAI5652428.1"/>
    <property type="molecule type" value="Genomic_DNA"/>
</dbReference>
<comment type="caution">
    <text evidence="1">The sequence shown here is derived from an EMBL/GenBank/DDBJ whole genome shotgun (WGS) entry which is preliminary data.</text>
</comment>
<evidence type="ECO:0000313" key="1">
    <source>
        <dbReference type="EMBL" id="KAI5652428.1"/>
    </source>
</evidence>
<evidence type="ECO:0000313" key="2">
    <source>
        <dbReference type="Proteomes" id="UP001060085"/>
    </source>
</evidence>
<reference evidence="2" key="1">
    <citation type="journal article" date="2023" name="Nat. Plants">
        <title>Single-cell RNA sequencing provides a high-resolution roadmap for understanding the multicellular compartmentation of specialized metabolism.</title>
        <authorList>
            <person name="Sun S."/>
            <person name="Shen X."/>
            <person name="Li Y."/>
            <person name="Li Y."/>
            <person name="Wang S."/>
            <person name="Li R."/>
            <person name="Zhang H."/>
            <person name="Shen G."/>
            <person name="Guo B."/>
            <person name="Wei J."/>
            <person name="Xu J."/>
            <person name="St-Pierre B."/>
            <person name="Chen S."/>
            <person name="Sun C."/>
        </authorList>
    </citation>
    <scope>NUCLEOTIDE SEQUENCE [LARGE SCALE GENOMIC DNA]</scope>
</reference>
<keyword evidence="2" id="KW-1185">Reference proteome</keyword>